<dbReference type="Gene3D" id="1.20.1250.20">
    <property type="entry name" value="MFS general substrate transporter like domains"/>
    <property type="match status" value="2"/>
</dbReference>
<keyword evidence="2 5" id="KW-0812">Transmembrane</keyword>
<evidence type="ECO:0000313" key="7">
    <source>
        <dbReference type="EMBL" id="MCW5322143.1"/>
    </source>
</evidence>
<feature type="transmembrane region" description="Helical" evidence="5">
    <location>
        <begin position="367"/>
        <end position="386"/>
    </location>
</feature>
<feature type="transmembrane region" description="Helical" evidence="5">
    <location>
        <begin position="113"/>
        <end position="134"/>
    </location>
</feature>
<dbReference type="RefSeq" id="WP_265646113.1">
    <property type="nucleotide sequence ID" value="NZ_RCAO01000107.1"/>
</dbReference>
<dbReference type="CDD" id="cd06174">
    <property type="entry name" value="MFS"/>
    <property type="match status" value="1"/>
</dbReference>
<evidence type="ECO:0000313" key="8">
    <source>
        <dbReference type="Proteomes" id="UP001208935"/>
    </source>
</evidence>
<feature type="domain" description="Major facilitator superfamily (MFS) profile" evidence="6">
    <location>
        <begin position="234"/>
        <end position="435"/>
    </location>
</feature>
<keyword evidence="3 5" id="KW-1133">Transmembrane helix</keyword>
<protein>
    <submittedName>
        <fullName evidence="7">MFS transporter</fullName>
    </submittedName>
</protein>
<feature type="transmembrane region" description="Helical" evidence="5">
    <location>
        <begin position="271"/>
        <end position="289"/>
    </location>
</feature>
<feature type="transmembrane region" description="Helical" evidence="5">
    <location>
        <begin position="235"/>
        <end position="259"/>
    </location>
</feature>
<dbReference type="Proteomes" id="UP001208935">
    <property type="component" value="Unassembled WGS sequence"/>
</dbReference>
<feature type="transmembrane region" description="Helical" evidence="5">
    <location>
        <begin position="155"/>
        <end position="174"/>
    </location>
</feature>
<evidence type="ECO:0000256" key="5">
    <source>
        <dbReference type="SAM" id="Phobius"/>
    </source>
</evidence>
<sequence>MLDDTLPQARGMPTPPRNLARYFQFFLLLLAAGAIYPLLYLRQNFEASVLAAFRITAADLGRCYTMLGIVYAVTYLPSGWLADRFSPRILTSFSLVLVGVLGFWFATYPGHVALQWIFIGWGLAAGLTFWASLIKGVKLLAEASEQGRFFGILDGGRGLIEAMLATVAVALFAAAGGDDAPPQEALQPVICMYSFTCLGIALLIFIFVEQETQAQPAVAAAAGARKVSSQLWQDLKVLAAIPRLWGVALVIFCGYQLFWATYSFSAYLQEGYGISALAAGVITVIKLWMRPIGGIGAGFLGDRYGNEGMLFWSMLLASIGLIALALFPVGGGMYFMLLIVMLIGVMTYAVRGLYWAILDTCQVPRQITGLAIGIVSVIAYSPDIFLPMINSAIARHYPGAPGYKLYFAYIAASGLLGTAVAFHFKYSAKRDKVQP</sequence>
<dbReference type="PROSITE" id="PS50850">
    <property type="entry name" value="MFS"/>
    <property type="match status" value="1"/>
</dbReference>
<proteinExistence type="predicted"/>
<dbReference type="InterPro" id="IPR020846">
    <property type="entry name" value="MFS_dom"/>
</dbReference>
<comment type="caution">
    <text evidence="7">The sequence shown here is derived from an EMBL/GenBank/DDBJ whole genome shotgun (WGS) entry which is preliminary data.</text>
</comment>
<gene>
    <name evidence="7" type="ORF">D5039_13590</name>
</gene>
<evidence type="ECO:0000259" key="6">
    <source>
        <dbReference type="PROSITE" id="PS50850"/>
    </source>
</evidence>
<feature type="transmembrane region" description="Helical" evidence="5">
    <location>
        <begin position="89"/>
        <end position="107"/>
    </location>
</feature>
<reference evidence="8" key="1">
    <citation type="submission" date="2023-07" db="EMBL/GenBank/DDBJ databases">
        <title>Verminephrobacter genomes.</title>
        <authorList>
            <person name="Lund M.B."/>
        </authorList>
    </citation>
    <scope>NUCLEOTIDE SEQUENCE [LARGE SCALE GENOMIC DNA]</scope>
    <source>
        <strain evidence="8">AtM5-05</strain>
    </source>
</reference>
<dbReference type="EMBL" id="QZCW01000002">
    <property type="protein sequence ID" value="MCW5322143.1"/>
    <property type="molecule type" value="Genomic_DNA"/>
</dbReference>
<dbReference type="InterPro" id="IPR011701">
    <property type="entry name" value="MFS"/>
</dbReference>
<evidence type="ECO:0000256" key="4">
    <source>
        <dbReference type="ARBA" id="ARBA00023136"/>
    </source>
</evidence>
<dbReference type="Pfam" id="PF07690">
    <property type="entry name" value="MFS_1"/>
    <property type="match status" value="1"/>
</dbReference>
<keyword evidence="8" id="KW-1185">Reference proteome</keyword>
<feature type="transmembrane region" description="Helical" evidence="5">
    <location>
        <begin position="51"/>
        <end position="77"/>
    </location>
</feature>
<evidence type="ECO:0000256" key="3">
    <source>
        <dbReference type="ARBA" id="ARBA00022989"/>
    </source>
</evidence>
<feature type="transmembrane region" description="Helical" evidence="5">
    <location>
        <begin position="20"/>
        <end position="39"/>
    </location>
</feature>
<name>A0ABT3KUX9_9BURK</name>
<dbReference type="InterPro" id="IPR051337">
    <property type="entry name" value="OPA_Antiporter"/>
</dbReference>
<evidence type="ECO:0000256" key="2">
    <source>
        <dbReference type="ARBA" id="ARBA00022692"/>
    </source>
</evidence>
<dbReference type="PANTHER" id="PTHR43826:SF3">
    <property type="entry name" value="GLUCOSE-6-PHOSPHATE EXCHANGER SLC37A4"/>
    <property type="match status" value="1"/>
</dbReference>
<dbReference type="SUPFAM" id="SSF103473">
    <property type="entry name" value="MFS general substrate transporter"/>
    <property type="match status" value="1"/>
</dbReference>
<feature type="transmembrane region" description="Helical" evidence="5">
    <location>
        <begin position="406"/>
        <end position="424"/>
    </location>
</feature>
<keyword evidence="4 5" id="KW-0472">Membrane</keyword>
<feature type="transmembrane region" description="Helical" evidence="5">
    <location>
        <begin position="309"/>
        <end position="327"/>
    </location>
</feature>
<feature type="transmembrane region" description="Helical" evidence="5">
    <location>
        <begin position="333"/>
        <end position="355"/>
    </location>
</feature>
<dbReference type="PANTHER" id="PTHR43826">
    <property type="entry name" value="GLUCOSE-6-PHOSPHATE EXCHANGER SLC37A4"/>
    <property type="match status" value="1"/>
</dbReference>
<comment type="subcellular location">
    <subcellularLocation>
        <location evidence="1">Endomembrane system</location>
        <topology evidence="1">Multi-pass membrane protein</topology>
    </subcellularLocation>
</comment>
<accession>A0ABT3KUX9</accession>
<evidence type="ECO:0000256" key="1">
    <source>
        <dbReference type="ARBA" id="ARBA00004127"/>
    </source>
</evidence>
<dbReference type="InterPro" id="IPR036259">
    <property type="entry name" value="MFS_trans_sf"/>
</dbReference>
<organism evidence="7 8">
    <name type="scientific">Verminephrobacter aporrectodeae subsp. tuberculatae</name>
    <dbReference type="NCBI Taxonomy" id="1110392"/>
    <lineage>
        <taxon>Bacteria</taxon>
        <taxon>Pseudomonadati</taxon>
        <taxon>Pseudomonadota</taxon>
        <taxon>Betaproteobacteria</taxon>
        <taxon>Burkholderiales</taxon>
        <taxon>Comamonadaceae</taxon>
        <taxon>Verminephrobacter</taxon>
    </lineage>
</organism>
<feature type="transmembrane region" description="Helical" evidence="5">
    <location>
        <begin position="186"/>
        <end position="208"/>
    </location>
</feature>